<feature type="compositionally biased region" description="Polar residues" evidence="1">
    <location>
        <begin position="98"/>
        <end position="122"/>
    </location>
</feature>
<feature type="region of interest" description="Disordered" evidence="1">
    <location>
        <begin position="95"/>
        <end position="122"/>
    </location>
</feature>
<keyword evidence="3" id="KW-1185">Reference proteome</keyword>
<feature type="compositionally biased region" description="Acidic residues" evidence="1">
    <location>
        <begin position="28"/>
        <end position="46"/>
    </location>
</feature>
<dbReference type="EMBL" id="PTJC01000006">
    <property type="protein sequence ID" value="PPK85962.1"/>
    <property type="molecule type" value="Genomic_DNA"/>
</dbReference>
<evidence type="ECO:0000256" key="1">
    <source>
        <dbReference type="SAM" id="MobiDB-lite"/>
    </source>
</evidence>
<organism evidence="2 3">
    <name type="scientific">Neolewinella xylanilytica</name>
    <dbReference type="NCBI Taxonomy" id="1514080"/>
    <lineage>
        <taxon>Bacteria</taxon>
        <taxon>Pseudomonadati</taxon>
        <taxon>Bacteroidota</taxon>
        <taxon>Saprospiria</taxon>
        <taxon>Saprospirales</taxon>
        <taxon>Lewinellaceae</taxon>
        <taxon>Neolewinella</taxon>
    </lineage>
</organism>
<dbReference type="PROSITE" id="PS51257">
    <property type="entry name" value="PROKAR_LIPOPROTEIN"/>
    <property type="match status" value="1"/>
</dbReference>
<evidence type="ECO:0000313" key="3">
    <source>
        <dbReference type="Proteomes" id="UP000237662"/>
    </source>
</evidence>
<sequence>MKTIIYTLALVGGTFLTACGGEPREGEIDPAEVVETSPDYEDGDQDGDGKVSFEEQSPYSEITTLTTNYAERADSLRLTRDSVVIDPKYTDNEYEAAFSTSTTNPRNQTEGGITPGNNQKKQ</sequence>
<name>A0A2S6I447_9BACT</name>
<gene>
    <name evidence="2" type="ORF">CLV84_2875</name>
</gene>
<evidence type="ECO:0008006" key="4">
    <source>
        <dbReference type="Google" id="ProtNLM"/>
    </source>
</evidence>
<reference evidence="2 3" key="1">
    <citation type="submission" date="2018-02" db="EMBL/GenBank/DDBJ databases">
        <title>Genomic Encyclopedia of Archaeal and Bacterial Type Strains, Phase II (KMG-II): from individual species to whole genera.</title>
        <authorList>
            <person name="Goeker M."/>
        </authorList>
    </citation>
    <scope>NUCLEOTIDE SEQUENCE [LARGE SCALE GENOMIC DNA]</scope>
    <source>
        <strain evidence="2 3">DSM 29526</strain>
    </source>
</reference>
<dbReference type="Proteomes" id="UP000237662">
    <property type="component" value="Unassembled WGS sequence"/>
</dbReference>
<accession>A0A2S6I447</accession>
<comment type="caution">
    <text evidence="2">The sequence shown here is derived from an EMBL/GenBank/DDBJ whole genome shotgun (WGS) entry which is preliminary data.</text>
</comment>
<protein>
    <recommendedName>
        <fullName evidence="4">EF-hand domain-containing protein</fullName>
    </recommendedName>
</protein>
<proteinExistence type="predicted"/>
<evidence type="ECO:0000313" key="2">
    <source>
        <dbReference type="EMBL" id="PPK85962.1"/>
    </source>
</evidence>
<dbReference type="RefSeq" id="WP_104420436.1">
    <property type="nucleotide sequence ID" value="NZ_PTJC01000006.1"/>
</dbReference>
<dbReference type="OrthoDB" id="1494058at2"/>
<dbReference type="AlphaFoldDB" id="A0A2S6I447"/>
<feature type="region of interest" description="Disordered" evidence="1">
    <location>
        <begin position="20"/>
        <end position="59"/>
    </location>
</feature>